<feature type="domain" description="T9SS-like galactose binding" evidence="4">
    <location>
        <begin position="388"/>
        <end position="503"/>
    </location>
</feature>
<evidence type="ECO:0000313" key="5">
    <source>
        <dbReference type="EMBL" id="MBC3844983.1"/>
    </source>
</evidence>
<organism evidence="5 6">
    <name type="scientific">Winogradskyella echinorum</name>
    <dbReference type="NCBI Taxonomy" id="538189"/>
    <lineage>
        <taxon>Bacteria</taxon>
        <taxon>Pseudomonadati</taxon>
        <taxon>Bacteroidota</taxon>
        <taxon>Flavobacteriia</taxon>
        <taxon>Flavobacteriales</taxon>
        <taxon>Flavobacteriaceae</taxon>
        <taxon>Winogradskyella</taxon>
    </lineage>
</organism>
<feature type="domain" description="T9SS-like galactose binding" evidence="4">
    <location>
        <begin position="510"/>
        <end position="625"/>
    </location>
</feature>
<dbReference type="EMBL" id="JACOME010000001">
    <property type="protein sequence ID" value="MBC3844983.1"/>
    <property type="molecule type" value="Genomic_DNA"/>
</dbReference>
<dbReference type="NCBIfam" id="TIGR04183">
    <property type="entry name" value="Por_Secre_tail"/>
    <property type="match status" value="1"/>
</dbReference>
<proteinExistence type="predicted"/>
<accession>A0ABR6XYB2</accession>
<name>A0ABR6XYB2_9FLAO</name>
<feature type="domain" description="T9SS-like galactose binding" evidence="4">
    <location>
        <begin position="25"/>
        <end position="128"/>
    </location>
</feature>
<dbReference type="InterPro" id="IPR056600">
    <property type="entry name" value="GBD_T9SS_assoc"/>
</dbReference>
<evidence type="ECO:0000313" key="6">
    <source>
        <dbReference type="Proteomes" id="UP000607435"/>
    </source>
</evidence>
<feature type="domain" description="T9SS-like galactose binding" evidence="4">
    <location>
        <begin position="633"/>
        <end position="747"/>
    </location>
</feature>
<dbReference type="RefSeq" id="WP_186844115.1">
    <property type="nucleotide sequence ID" value="NZ_JACOME010000001.1"/>
</dbReference>
<keyword evidence="6" id="KW-1185">Reference proteome</keyword>
<feature type="chain" id="PRO_5046578712" evidence="2">
    <location>
        <begin position="21"/>
        <end position="969"/>
    </location>
</feature>
<dbReference type="Proteomes" id="UP000607435">
    <property type="component" value="Unassembled WGS sequence"/>
</dbReference>
<evidence type="ECO:0000259" key="3">
    <source>
        <dbReference type="Pfam" id="PF18962"/>
    </source>
</evidence>
<dbReference type="Pfam" id="PF23759">
    <property type="entry name" value="GBD_T9SS_assoc"/>
    <property type="match status" value="7"/>
</dbReference>
<keyword evidence="1 2" id="KW-0732">Signal</keyword>
<comment type="caution">
    <text evidence="5">The sequence shown here is derived from an EMBL/GenBank/DDBJ whole genome shotgun (WGS) entry which is preliminary data.</text>
</comment>
<dbReference type="Pfam" id="PF18962">
    <property type="entry name" value="Por_Secre_tail"/>
    <property type="match status" value="1"/>
</dbReference>
<feature type="signal peptide" evidence="2">
    <location>
        <begin position="1"/>
        <end position="20"/>
    </location>
</feature>
<feature type="domain" description="T9SS-like galactose binding" evidence="4">
    <location>
        <begin position="144"/>
        <end position="261"/>
    </location>
</feature>
<dbReference type="InterPro" id="IPR026444">
    <property type="entry name" value="Secre_tail"/>
</dbReference>
<evidence type="ECO:0000259" key="4">
    <source>
        <dbReference type="Pfam" id="PF23759"/>
    </source>
</evidence>
<evidence type="ECO:0000256" key="1">
    <source>
        <dbReference type="ARBA" id="ARBA00022729"/>
    </source>
</evidence>
<evidence type="ECO:0000256" key="2">
    <source>
        <dbReference type="SAM" id="SignalP"/>
    </source>
</evidence>
<reference evidence="5 6" key="1">
    <citation type="submission" date="2020-08" db="EMBL/GenBank/DDBJ databases">
        <title>Winogradskyella ouciana sp. nov., isolated from the hadal seawater of the Mariana Trench.</title>
        <authorList>
            <person name="He X."/>
        </authorList>
    </citation>
    <scope>NUCLEOTIDE SEQUENCE [LARGE SCALE GENOMIC DNA]</scope>
    <source>
        <strain evidence="5 6">KCTC 22026</strain>
    </source>
</reference>
<feature type="domain" description="T9SS-like galactose binding" evidence="4">
    <location>
        <begin position="755"/>
        <end position="876"/>
    </location>
</feature>
<feature type="domain" description="Secretion system C-terminal sorting" evidence="3">
    <location>
        <begin position="895"/>
        <end position="966"/>
    </location>
</feature>
<gene>
    <name evidence="5" type="ORF">H6H04_01210</name>
</gene>
<sequence length="969" mass="106427">MESLKLLTIFFLLSVSISFAQAPPNDECANRETITIGTSDYIQYSVSMTDATESLNASCENSADTNKDVWYEFVMPLDGILFISNLNSLNYVSLYDSCGGMEIDCGSDETSFSGLTSGTTYILRLSYRFNGNVNFRVQAFEAAANDECADRETISVSTSNYTQYTIDSRLATESMDASCDTATNDNLDLWYEFVMPVNGNIEIKEAQQFQYQTYTLFDSCGGSELGCVYDRGFFLNLTAGDTYILRISDREDRAGPINFRIQAFEFLTNNECADSQNITVETANSIDYTINFRAAYESFNSSCETESNENFDLWYDFIMPVNGNLSLKQLGAEVVTLYDACSGNEISCKTGAQFIYGLASGVSYKLRFSSTVLVSRNVRIQAFEEALNDDCINSEIITVETATPSSYTIDTRRATESINASCENAANDNLDLWYEFVMPVNGNIQLTGLVTNKDYSVLFNSCTGEELDCISGNGTFFNLNSNTTYKLRFGQSTSNAITRNMSIQAFEVLTNDECSNAQSMSVETSQINTYSVNLAAATESIDASCNSATFNNLDVWYSFTMPVNGNLQITNVESSQSFSIFDACGGNELQCFTNDGSFTGLLAATDYILRVSEPETQSGVINFSVQAFEVVLNDECANAENITVDTTQTNTVTINLASATESLDVSCETSSNNNLDVWYQFSMPVNGNVQILNSDNAQRFTLFDVCSGNEIDCFSGNGLFLDLAANTNYVLRVAENDSTAGLISFDIQALEKAINDECFDAVMLSIESAEPTSYSVNIASATESIDASCDTASNTNLDVWYTIEPTIDGSLVITGAENGDGFSLFNACEEPGTDGTLNIELGCFNGNGSFDNLIANTTYILRIKKNVLFPTPVNFDIKVVPNLNVLDNELEHLMVFPNPAKDSIVIKNPTGAVLEYAEIYDLRGRKVKSINLTLTNENILIDISELQSSMYVLLISSENGTITKRILKQ</sequence>
<protein>
    <submittedName>
        <fullName evidence="5">T9SS type A sorting domain-containing protein</fullName>
    </submittedName>
</protein>
<feature type="domain" description="T9SS-like galactose binding" evidence="4">
    <location>
        <begin position="268"/>
        <end position="375"/>
    </location>
</feature>